<evidence type="ECO:0000259" key="1">
    <source>
        <dbReference type="Pfam" id="PF00155"/>
    </source>
</evidence>
<dbReference type="EMBL" id="CP000473">
    <property type="protein sequence ID" value="ABJ82826.1"/>
    <property type="molecule type" value="Genomic_DNA"/>
</dbReference>
<dbReference type="eggNOG" id="COG0436">
    <property type="taxonomic scope" value="Bacteria"/>
</dbReference>
<dbReference type="HOGENOM" id="CLU_017584_4_4_0"/>
<dbReference type="Gene3D" id="3.90.1150.10">
    <property type="entry name" value="Aspartate Aminotransferase, domain 1"/>
    <property type="match status" value="1"/>
</dbReference>
<dbReference type="STRING" id="234267.Acid_1836"/>
<dbReference type="InterPro" id="IPR015422">
    <property type="entry name" value="PyrdxlP-dep_Trfase_small"/>
</dbReference>
<keyword evidence="2" id="KW-0032">Aminotransferase</keyword>
<dbReference type="PANTHER" id="PTHR43510:SF1">
    <property type="entry name" value="AMINOTRANSFERASE FUNCTION, HYPOTHETICAL (EUROFUNG)"/>
    <property type="match status" value="1"/>
</dbReference>
<dbReference type="InterPro" id="IPR015424">
    <property type="entry name" value="PyrdxlP-dep_Trfase"/>
</dbReference>
<dbReference type="CDD" id="cd00609">
    <property type="entry name" value="AAT_like"/>
    <property type="match status" value="1"/>
</dbReference>
<dbReference type="Gene3D" id="3.40.640.10">
    <property type="entry name" value="Type I PLP-dependent aspartate aminotransferase-like (Major domain)"/>
    <property type="match status" value="1"/>
</dbReference>
<dbReference type="InterPro" id="IPR004839">
    <property type="entry name" value="Aminotransferase_I/II_large"/>
</dbReference>
<dbReference type="GO" id="GO:0030170">
    <property type="term" value="F:pyridoxal phosphate binding"/>
    <property type="evidence" value="ECO:0007669"/>
    <property type="project" value="InterPro"/>
</dbReference>
<proteinExistence type="predicted"/>
<dbReference type="InParanoid" id="Q01N96"/>
<feature type="domain" description="Aminotransferase class I/classII large" evidence="1">
    <location>
        <begin position="53"/>
        <end position="363"/>
    </location>
</feature>
<gene>
    <name evidence="2" type="ordered locus">Acid_1836</name>
</gene>
<dbReference type="PANTHER" id="PTHR43510">
    <property type="entry name" value="AMINOTRANSFERASE FUNCTION, HYPOTHETICAL (EUROFUNG)"/>
    <property type="match status" value="1"/>
</dbReference>
<dbReference type="KEGG" id="sus:Acid_1836"/>
<accession>Q01N96</accession>
<dbReference type="InterPro" id="IPR015421">
    <property type="entry name" value="PyrdxlP-dep_Trfase_major"/>
</dbReference>
<sequence>MKIEPFEMERMQSTWENLVEFDMSESGVRPVSLRELAEMGLDLDSILDMPLGYSQSNGTLGLREELTRVYPGASVDQIEVTNGTSEANYLLALALLREGDEVALEVPNYMQYGGVPRSMGAKMNHFRLRIDADWEPDWEEFERAVNPRTRLVYLSNPNNPSGSVLTPAAMERIVRRCEQVGAYLLADEVYLGAEIHRERTASFWGMSDRVIVTSGLSKAYGIPGVRIGWIVGPKDVVAECWSQHDYITIGPNKISDAVARVAVRPENREKLYARTRTILQQNLPAMRQWAESFDGFLTFREPQAGALCLMRYGSPTPSYQLVERIRVKQSVLIVPGSHLGLEGYLRVWLGGKPEFLAEGLRRIGVELRAEIGRGAHG</sequence>
<protein>
    <submittedName>
        <fullName evidence="2">Aminotransferase</fullName>
        <ecNumber evidence="2">2.6.1.-</ecNumber>
    </submittedName>
</protein>
<keyword evidence="2" id="KW-0808">Transferase</keyword>
<dbReference type="SUPFAM" id="SSF53383">
    <property type="entry name" value="PLP-dependent transferases"/>
    <property type="match status" value="1"/>
</dbReference>
<dbReference type="AlphaFoldDB" id="Q01N96"/>
<dbReference type="EC" id="2.6.1.-" evidence="2"/>
<dbReference type="Pfam" id="PF00155">
    <property type="entry name" value="Aminotran_1_2"/>
    <property type="match status" value="1"/>
</dbReference>
<dbReference type="OrthoDB" id="9802328at2"/>
<organism evidence="2">
    <name type="scientific">Solibacter usitatus (strain Ellin6076)</name>
    <dbReference type="NCBI Taxonomy" id="234267"/>
    <lineage>
        <taxon>Bacteria</taxon>
        <taxon>Pseudomonadati</taxon>
        <taxon>Acidobacteriota</taxon>
        <taxon>Terriglobia</taxon>
        <taxon>Bryobacterales</taxon>
        <taxon>Solibacteraceae</taxon>
        <taxon>Candidatus Solibacter</taxon>
    </lineage>
</organism>
<dbReference type="GO" id="GO:0008483">
    <property type="term" value="F:transaminase activity"/>
    <property type="evidence" value="ECO:0007669"/>
    <property type="project" value="UniProtKB-KW"/>
</dbReference>
<reference evidence="2" key="1">
    <citation type="submission" date="2006-10" db="EMBL/GenBank/DDBJ databases">
        <title>Complete sequence of Solibacter usitatus Ellin6076.</title>
        <authorList>
            <consortium name="US DOE Joint Genome Institute"/>
            <person name="Copeland A."/>
            <person name="Lucas S."/>
            <person name="Lapidus A."/>
            <person name="Barry K."/>
            <person name="Detter J.C."/>
            <person name="Glavina del Rio T."/>
            <person name="Hammon N."/>
            <person name="Israni S."/>
            <person name="Dalin E."/>
            <person name="Tice H."/>
            <person name="Pitluck S."/>
            <person name="Thompson L.S."/>
            <person name="Brettin T."/>
            <person name="Bruce D."/>
            <person name="Han C."/>
            <person name="Tapia R."/>
            <person name="Gilna P."/>
            <person name="Schmutz J."/>
            <person name="Larimer F."/>
            <person name="Land M."/>
            <person name="Hauser L."/>
            <person name="Kyrpides N."/>
            <person name="Mikhailova N."/>
            <person name="Janssen P.H."/>
            <person name="Kuske C.R."/>
            <person name="Richardson P."/>
        </authorList>
    </citation>
    <scope>NUCLEOTIDE SEQUENCE</scope>
    <source>
        <strain evidence="2">Ellin6076</strain>
    </source>
</reference>
<evidence type="ECO:0000313" key="2">
    <source>
        <dbReference type="EMBL" id="ABJ82826.1"/>
    </source>
</evidence>
<name>Q01N96_SOLUE</name>